<dbReference type="FunCoup" id="Q2LST0">
    <property type="interactions" value="267"/>
</dbReference>
<evidence type="ECO:0000259" key="2">
    <source>
        <dbReference type="Pfam" id="PF00156"/>
    </source>
</evidence>
<dbReference type="eggNOG" id="COG1040">
    <property type="taxonomic scope" value="Bacteria"/>
</dbReference>
<dbReference type="HOGENOM" id="CLU_054549_0_0_7"/>
<reference evidence="4 5" key="1">
    <citation type="journal article" date="2007" name="Proc. Natl. Acad. Sci. U.S.A.">
        <title>The genome of Syntrophus aciditrophicus: life at the thermodynamic limit of microbial growth.</title>
        <authorList>
            <person name="McInerney M.J."/>
            <person name="Rohlin L."/>
            <person name="Mouttaki H."/>
            <person name="Kim U."/>
            <person name="Krupp R.S."/>
            <person name="Rios-Hernandez L."/>
            <person name="Sieber J."/>
            <person name="Struchtemeyer C.G."/>
            <person name="Bhattacharyya A."/>
            <person name="Campbell J.W."/>
            <person name="Gunsalus R.P."/>
        </authorList>
    </citation>
    <scope>NUCLEOTIDE SEQUENCE [LARGE SCALE GENOMIC DNA]</scope>
    <source>
        <strain evidence="4 5">SB</strain>
    </source>
</reference>
<dbReference type="InterPro" id="IPR044005">
    <property type="entry name" value="DZR_2"/>
</dbReference>
<dbReference type="InterPro" id="IPR029057">
    <property type="entry name" value="PRTase-like"/>
</dbReference>
<dbReference type="InParanoid" id="Q2LST0"/>
<name>Q2LST0_SYNAS</name>
<dbReference type="PANTHER" id="PTHR47505:SF1">
    <property type="entry name" value="DNA UTILIZATION PROTEIN YHGH"/>
    <property type="match status" value="1"/>
</dbReference>
<sequence>MNSLFKGIADLFFPPRCLSCHELLISGESGGFCPKCLQRISFLSPPICASCGAPLSPEAGKDALCLRCAATRPPFERCRSVGRYETVLLEAIHDLKYRGVIAAGAILGNLLASCVRVSLPVEEYDRILPVPLHRKRLRERGFNQSLLLAEVLAREFSLTLDFQSLRRRVHTSPQIGLGKGERSVNVRNAFEVVRKAEIEGSRILLVDDVYTTGSTVGECARVLLEGGARSVSVATLARA</sequence>
<dbReference type="PANTHER" id="PTHR47505">
    <property type="entry name" value="DNA UTILIZATION PROTEIN YHGH"/>
    <property type="match status" value="1"/>
</dbReference>
<organism evidence="4 5">
    <name type="scientific">Syntrophus aciditrophicus (strain SB)</name>
    <dbReference type="NCBI Taxonomy" id="56780"/>
    <lineage>
        <taxon>Bacteria</taxon>
        <taxon>Pseudomonadati</taxon>
        <taxon>Thermodesulfobacteriota</taxon>
        <taxon>Syntrophia</taxon>
        <taxon>Syntrophales</taxon>
        <taxon>Syntrophaceae</taxon>
        <taxon>Syntrophus</taxon>
    </lineage>
</organism>
<comment type="similarity">
    <text evidence="1">Belongs to the ComF/GntX family.</text>
</comment>
<dbReference type="CDD" id="cd06223">
    <property type="entry name" value="PRTases_typeI"/>
    <property type="match status" value="1"/>
</dbReference>
<dbReference type="Gene3D" id="3.40.50.2020">
    <property type="match status" value="1"/>
</dbReference>
<evidence type="ECO:0000313" key="5">
    <source>
        <dbReference type="Proteomes" id="UP000001933"/>
    </source>
</evidence>
<evidence type="ECO:0000313" key="4">
    <source>
        <dbReference type="EMBL" id="ABC77136.1"/>
    </source>
</evidence>
<dbReference type="KEGG" id="sat:SYN_01338"/>
<feature type="domain" description="Phosphoribosyltransferase" evidence="2">
    <location>
        <begin position="145"/>
        <end position="238"/>
    </location>
</feature>
<evidence type="ECO:0000259" key="3">
    <source>
        <dbReference type="Pfam" id="PF18912"/>
    </source>
</evidence>
<feature type="domain" description="Double zinc ribbon" evidence="3">
    <location>
        <begin position="9"/>
        <end position="69"/>
    </location>
</feature>
<dbReference type="STRING" id="56780.SYN_01338"/>
<proteinExistence type="inferred from homology"/>
<accession>Q2LST0</accession>
<dbReference type="AlphaFoldDB" id="Q2LST0"/>
<dbReference type="Pfam" id="PF00156">
    <property type="entry name" value="Pribosyltran"/>
    <property type="match status" value="1"/>
</dbReference>
<dbReference type="RefSeq" id="WP_011417165.1">
    <property type="nucleotide sequence ID" value="NC_007759.1"/>
</dbReference>
<dbReference type="SUPFAM" id="SSF53271">
    <property type="entry name" value="PRTase-like"/>
    <property type="match status" value="1"/>
</dbReference>
<dbReference type="Proteomes" id="UP000001933">
    <property type="component" value="Chromosome"/>
</dbReference>
<evidence type="ECO:0000256" key="1">
    <source>
        <dbReference type="ARBA" id="ARBA00008007"/>
    </source>
</evidence>
<keyword evidence="5" id="KW-1185">Reference proteome</keyword>
<gene>
    <name evidence="4" type="ORF">SYN_01338</name>
</gene>
<protein>
    <submittedName>
        <fullName evidence="4">Amidophosphoribosyltransferase family protein</fullName>
    </submittedName>
</protein>
<dbReference type="OrthoDB" id="9779910at2"/>
<dbReference type="EMBL" id="CP000252">
    <property type="protein sequence ID" value="ABC77136.1"/>
    <property type="molecule type" value="Genomic_DNA"/>
</dbReference>
<dbReference type="InterPro" id="IPR000836">
    <property type="entry name" value="PRTase_dom"/>
</dbReference>
<dbReference type="InterPro" id="IPR051910">
    <property type="entry name" value="ComF/GntX_DNA_util-trans"/>
</dbReference>
<dbReference type="Pfam" id="PF18912">
    <property type="entry name" value="DZR_2"/>
    <property type="match status" value="1"/>
</dbReference>